<evidence type="ECO:0000313" key="3">
    <source>
        <dbReference type="Proteomes" id="UP000653730"/>
    </source>
</evidence>
<feature type="transmembrane region" description="Helical" evidence="1">
    <location>
        <begin position="146"/>
        <end position="165"/>
    </location>
</feature>
<dbReference type="Pfam" id="PF13795">
    <property type="entry name" value="HupE_UreJ_2"/>
    <property type="match status" value="1"/>
</dbReference>
<dbReference type="AlphaFoldDB" id="A0A926JP21"/>
<evidence type="ECO:0000313" key="2">
    <source>
        <dbReference type="EMBL" id="MBC9794848.1"/>
    </source>
</evidence>
<keyword evidence="1" id="KW-1133">Transmembrane helix</keyword>
<keyword evidence="3" id="KW-1185">Reference proteome</keyword>
<feature type="transmembrane region" description="Helical" evidence="1">
    <location>
        <begin position="172"/>
        <end position="189"/>
    </location>
</feature>
<evidence type="ECO:0000256" key="1">
    <source>
        <dbReference type="SAM" id="Phobius"/>
    </source>
</evidence>
<organism evidence="2 3">
    <name type="scientific">Sinomicrobium weinanense</name>
    <dbReference type="NCBI Taxonomy" id="2842200"/>
    <lineage>
        <taxon>Bacteria</taxon>
        <taxon>Pseudomonadati</taxon>
        <taxon>Bacteroidota</taxon>
        <taxon>Flavobacteriia</taxon>
        <taxon>Flavobacteriales</taxon>
        <taxon>Flavobacteriaceae</taxon>
        <taxon>Sinomicrobium</taxon>
    </lineage>
</organism>
<feature type="transmembrane region" description="Helical" evidence="1">
    <location>
        <begin position="20"/>
        <end position="36"/>
    </location>
</feature>
<keyword evidence="1" id="KW-0812">Transmembrane</keyword>
<proteinExistence type="predicted"/>
<dbReference type="InterPro" id="IPR032809">
    <property type="entry name" value="Put_HupE_UreJ"/>
</dbReference>
<feature type="transmembrane region" description="Helical" evidence="1">
    <location>
        <begin position="43"/>
        <end position="65"/>
    </location>
</feature>
<keyword evidence="1" id="KW-0472">Membrane</keyword>
<feature type="transmembrane region" description="Helical" evidence="1">
    <location>
        <begin position="103"/>
        <end position="126"/>
    </location>
</feature>
<comment type="caution">
    <text evidence="2">The sequence shown here is derived from an EMBL/GenBank/DDBJ whole genome shotgun (WGS) entry which is preliminary data.</text>
</comment>
<feature type="transmembrane region" description="Helical" evidence="1">
    <location>
        <begin position="71"/>
        <end position="91"/>
    </location>
</feature>
<protein>
    <submittedName>
        <fullName evidence="2">HupE/UreJ family protein</fullName>
    </submittedName>
</protein>
<name>A0A926JP21_9FLAO</name>
<dbReference type="EMBL" id="JACVDC010000004">
    <property type="protein sequence ID" value="MBC9794848.1"/>
    <property type="molecule type" value="Genomic_DNA"/>
</dbReference>
<sequence>MSQFWLYFKLGLTHVLDIHAYDHILFLIALTVPYSFGHWKKVLWLVTIFTLGHSFSLVMSAYGLVKVSSALVEFLIPVTIMVTALFNIFTATRRSGVEKFGPAFFVTLFFGLIHGLGFSTYFKGIIAGEENKFLPLLEFALGIETAQVIVVLVVLILGFILSTIFRFNRRDWIMVISAIVIGVVLPMLIENYPY</sequence>
<gene>
    <name evidence="2" type="ORF">IBL28_02625</name>
</gene>
<reference evidence="2 3" key="1">
    <citation type="submission" date="2020-09" db="EMBL/GenBank/DDBJ databases">
        <title>Sinomicrobium weinanense sp. nov., a halophilic bacteria isolated from saline-alkali soil.</title>
        <authorList>
            <person name="Wu P."/>
            <person name="Ren H."/>
            <person name="Mei Y."/>
            <person name="Liang Y."/>
            <person name="Chen Z."/>
        </authorList>
    </citation>
    <scope>NUCLEOTIDE SEQUENCE [LARGE SCALE GENOMIC DNA]</scope>
    <source>
        <strain evidence="2 3">FJxs</strain>
    </source>
</reference>
<dbReference type="Proteomes" id="UP000653730">
    <property type="component" value="Unassembled WGS sequence"/>
</dbReference>
<dbReference type="RefSeq" id="WP_187964007.1">
    <property type="nucleotide sequence ID" value="NZ_JACVDC010000004.1"/>
</dbReference>
<accession>A0A926JP21</accession>